<dbReference type="EMBL" id="BGZK01000604">
    <property type="protein sequence ID" value="GBP52488.1"/>
    <property type="molecule type" value="Genomic_DNA"/>
</dbReference>
<dbReference type="Proteomes" id="UP000299102">
    <property type="component" value="Unassembled WGS sequence"/>
</dbReference>
<gene>
    <name evidence="2" type="ORF">EVAR_32044_1</name>
</gene>
<name>A0A4C1WM53_EUMVA</name>
<keyword evidence="3" id="KW-1185">Reference proteome</keyword>
<sequence>MRKSRTCTPESKPIQKQEGLSIINSGVKHQKHRETRLCRRGGRLRAPIGPRPDDVNRDLPPRARAPPAPRAPEGRTLRALASRRSTTANRSSAAAAPWPRPRYGRRF</sequence>
<evidence type="ECO:0000313" key="3">
    <source>
        <dbReference type="Proteomes" id="UP000299102"/>
    </source>
</evidence>
<accession>A0A4C1WM53</accession>
<comment type="caution">
    <text evidence="2">The sequence shown here is derived from an EMBL/GenBank/DDBJ whole genome shotgun (WGS) entry which is preliminary data.</text>
</comment>
<protein>
    <submittedName>
        <fullName evidence="2">Uncharacterized protein</fullName>
    </submittedName>
</protein>
<organism evidence="2 3">
    <name type="scientific">Eumeta variegata</name>
    <name type="common">Bagworm moth</name>
    <name type="synonym">Eumeta japonica</name>
    <dbReference type="NCBI Taxonomy" id="151549"/>
    <lineage>
        <taxon>Eukaryota</taxon>
        <taxon>Metazoa</taxon>
        <taxon>Ecdysozoa</taxon>
        <taxon>Arthropoda</taxon>
        <taxon>Hexapoda</taxon>
        <taxon>Insecta</taxon>
        <taxon>Pterygota</taxon>
        <taxon>Neoptera</taxon>
        <taxon>Endopterygota</taxon>
        <taxon>Lepidoptera</taxon>
        <taxon>Glossata</taxon>
        <taxon>Ditrysia</taxon>
        <taxon>Tineoidea</taxon>
        <taxon>Psychidae</taxon>
        <taxon>Oiketicinae</taxon>
        <taxon>Eumeta</taxon>
    </lineage>
</organism>
<feature type="compositionally biased region" description="Low complexity" evidence="1">
    <location>
        <begin position="77"/>
        <end position="97"/>
    </location>
</feature>
<feature type="region of interest" description="Disordered" evidence="1">
    <location>
        <begin position="39"/>
        <end position="107"/>
    </location>
</feature>
<proteinExistence type="predicted"/>
<evidence type="ECO:0000256" key="1">
    <source>
        <dbReference type="SAM" id="MobiDB-lite"/>
    </source>
</evidence>
<dbReference type="AlphaFoldDB" id="A0A4C1WM53"/>
<evidence type="ECO:0000313" key="2">
    <source>
        <dbReference type="EMBL" id="GBP52488.1"/>
    </source>
</evidence>
<feature type="compositionally biased region" description="Basic and acidic residues" evidence="1">
    <location>
        <begin position="51"/>
        <end position="61"/>
    </location>
</feature>
<reference evidence="2 3" key="1">
    <citation type="journal article" date="2019" name="Commun. Biol.">
        <title>The bagworm genome reveals a unique fibroin gene that provides high tensile strength.</title>
        <authorList>
            <person name="Kono N."/>
            <person name="Nakamura H."/>
            <person name="Ohtoshi R."/>
            <person name="Tomita M."/>
            <person name="Numata K."/>
            <person name="Arakawa K."/>
        </authorList>
    </citation>
    <scope>NUCLEOTIDE SEQUENCE [LARGE SCALE GENOMIC DNA]</scope>
</reference>